<dbReference type="InterPro" id="IPR045511">
    <property type="entry name" value="DUF6439"/>
</dbReference>
<gene>
    <name evidence="1" type="ORF">QH73_0001545</name>
</gene>
<sequence>MLQPTKLDRKSSLSEFSTQELAQALMERLSISPDEWHKLKSNRKARANEQAAAAIVFLLKDQPEEALPRLQQAVGWLDRSISAPPCPTHQKGVRSEE</sequence>
<dbReference type="Pfam" id="PF20035">
    <property type="entry name" value="DUF6439"/>
    <property type="match status" value="1"/>
</dbReference>
<accession>A0A9X5I2Z5</accession>
<dbReference type="Proteomes" id="UP000031532">
    <property type="component" value="Unassembled WGS sequence"/>
</dbReference>
<dbReference type="EMBL" id="JTJC03000001">
    <property type="protein sequence ID" value="NHC33361.1"/>
    <property type="molecule type" value="Genomic_DNA"/>
</dbReference>
<evidence type="ECO:0000313" key="2">
    <source>
        <dbReference type="Proteomes" id="UP000031532"/>
    </source>
</evidence>
<name>A0A9X5I2Z5_9CYAN</name>
<evidence type="ECO:0000313" key="1">
    <source>
        <dbReference type="EMBL" id="NHC33361.1"/>
    </source>
</evidence>
<dbReference type="AlphaFoldDB" id="A0A9X5I2Z5"/>
<reference evidence="1 2" key="1">
    <citation type="journal article" date="2015" name="Genome Announc.">
        <title>Draft Genome Sequence of the Terrestrial Cyanobacterium Scytonema millei VB511283, Isolated from Eastern India.</title>
        <authorList>
            <person name="Sen D."/>
            <person name="Chandrababunaidu M.M."/>
            <person name="Singh D."/>
            <person name="Sanghi N."/>
            <person name="Ghorai A."/>
            <person name="Mishra G.P."/>
            <person name="Madduluri M."/>
            <person name="Adhikary S.P."/>
            <person name="Tripathy S."/>
        </authorList>
    </citation>
    <scope>NUCLEOTIDE SEQUENCE [LARGE SCALE GENOMIC DNA]</scope>
    <source>
        <strain evidence="1 2">VB511283</strain>
    </source>
</reference>
<keyword evidence="2" id="KW-1185">Reference proteome</keyword>
<protein>
    <submittedName>
        <fullName evidence="1">Uncharacterized protein</fullName>
    </submittedName>
</protein>
<dbReference type="OrthoDB" id="426353at2"/>
<organism evidence="1 2">
    <name type="scientific">Scytonema millei VB511283</name>
    <dbReference type="NCBI Taxonomy" id="1245923"/>
    <lineage>
        <taxon>Bacteria</taxon>
        <taxon>Bacillati</taxon>
        <taxon>Cyanobacteriota</taxon>
        <taxon>Cyanophyceae</taxon>
        <taxon>Nostocales</taxon>
        <taxon>Scytonemataceae</taxon>
        <taxon>Scytonema</taxon>
    </lineage>
</organism>
<proteinExistence type="predicted"/>
<comment type="caution">
    <text evidence="1">The sequence shown here is derived from an EMBL/GenBank/DDBJ whole genome shotgun (WGS) entry which is preliminary data.</text>
</comment>
<dbReference type="RefSeq" id="WP_039717306.1">
    <property type="nucleotide sequence ID" value="NZ_JTJC03000001.1"/>
</dbReference>